<name>A0AA37W5J4_9GAMM</name>
<gene>
    <name evidence="1" type="ORF">GCM10007914_23940</name>
</gene>
<evidence type="ECO:0000313" key="2">
    <source>
        <dbReference type="Proteomes" id="UP001161408"/>
    </source>
</evidence>
<comment type="caution">
    <text evidence="1">The sequence shown here is derived from an EMBL/GenBank/DDBJ whole genome shotgun (WGS) entry which is preliminary data.</text>
</comment>
<protein>
    <submittedName>
        <fullName evidence="1">Uncharacterized protein</fullName>
    </submittedName>
</protein>
<accession>A0AA37W5J4</accession>
<evidence type="ECO:0000313" key="1">
    <source>
        <dbReference type="EMBL" id="GLQ03513.1"/>
    </source>
</evidence>
<dbReference type="AlphaFoldDB" id="A0AA37W5J4"/>
<keyword evidence="2" id="KW-1185">Reference proteome</keyword>
<organism evidence="1 2">
    <name type="scientific">Pseudoalteromonas tetraodonis GFC</name>
    <dbReference type="NCBI Taxonomy" id="1315271"/>
    <lineage>
        <taxon>Bacteria</taxon>
        <taxon>Pseudomonadati</taxon>
        <taxon>Pseudomonadota</taxon>
        <taxon>Gammaproteobacteria</taxon>
        <taxon>Alteromonadales</taxon>
        <taxon>Pseudoalteromonadaceae</taxon>
        <taxon>Pseudoalteromonas</taxon>
    </lineage>
</organism>
<dbReference type="Proteomes" id="UP001161408">
    <property type="component" value="Unassembled WGS sequence"/>
</dbReference>
<dbReference type="EMBL" id="BSNE01000014">
    <property type="protein sequence ID" value="GLQ03513.1"/>
    <property type="molecule type" value="Genomic_DNA"/>
</dbReference>
<proteinExistence type="predicted"/>
<reference evidence="1" key="2">
    <citation type="submission" date="2023-01" db="EMBL/GenBank/DDBJ databases">
        <title>Draft genome sequence of Pseudoalteromonas tetraodonis strain NBRC 103034.</title>
        <authorList>
            <person name="Sun Q."/>
            <person name="Mori K."/>
        </authorList>
    </citation>
    <scope>NUCLEOTIDE SEQUENCE</scope>
    <source>
        <strain evidence="1">NBRC 103034</strain>
    </source>
</reference>
<sequence length="49" mass="5914">MLNVDDTNNEHFWAFYKRLNYYYFNADILLGKTYYPSVHMSRKVASVCN</sequence>
<reference evidence="1" key="1">
    <citation type="journal article" date="2014" name="Int. J. Syst. Evol. Microbiol.">
        <title>Complete genome sequence of Corynebacterium casei LMG S-19264T (=DSM 44701T), isolated from a smear-ripened cheese.</title>
        <authorList>
            <consortium name="US DOE Joint Genome Institute (JGI-PGF)"/>
            <person name="Walter F."/>
            <person name="Albersmeier A."/>
            <person name="Kalinowski J."/>
            <person name="Ruckert C."/>
        </authorList>
    </citation>
    <scope>NUCLEOTIDE SEQUENCE</scope>
    <source>
        <strain evidence="1">NBRC 103034</strain>
    </source>
</reference>